<dbReference type="CDD" id="cd15831">
    <property type="entry name" value="BTAD"/>
    <property type="match status" value="1"/>
</dbReference>
<dbReference type="Pfam" id="PF17874">
    <property type="entry name" value="TPR_MalT"/>
    <property type="match status" value="1"/>
</dbReference>
<dbReference type="Gene3D" id="1.10.8.430">
    <property type="entry name" value="Helical domain of apoptotic protease-activating factors"/>
    <property type="match status" value="1"/>
</dbReference>
<keyword evidence="3" id="KW-0804">Transcription</keyword>
<dbReference type="Gene3D" id="1.25.40.10">
    <property type="entry name" value="Tetratricopeptide repeat domain"/>
    <property type="match status" value="3"/>
</dbReference>
<dbReference type="InterPro" id="IPR036388">
    <property type="entry name" value="WH-like_DNA-bd_sf"/>
</dbReference>
<dbReference type="InterPro" id="IPR019734">
    <property type="entry name" value="TPR_rpt"/>
</dbReference>
<comment type="caution">
    <text evidence="5">The sequence shown here is derived from an EMBL/GenBank/DDBJ whole genome shotgun (WGS) entry which is preliminary data.</text>
</comment>
<name>A0A426V5J6_9ACTN</name>
<evidence type="ECO:0000256" key="2">
    <source>
        <dbReference type="ARBA" id="ARBA00023015"/>
    </source>
</evidence>
<dbReference type="InterPro" id="IPR041617">
    <property type="entry name" value="TPR_MalT"/>
</dbReference>
<dbReference type="Gene3D" id="3.40.50.300">
    <property type="entry name" value="P-loop containing nucleotide triphosphate hydrolases"/>
    <property type="match status" value="1"/>
</dbReference>
<dbReference type="AlphaFoldDB" id="A0A426V5J6"/>
<evidence type="ECO:0000313" key="5">
    <source>
        <dbReference type="EMBL" id="RRS02163.1"/>
    </source>
</evidence>
<keyword evidence="1" id="KW-0677">Repeat</keyword>
<dbReference type="Gene3D" id="1.10.10.10">
    <property type="entry name" value="Winged helix-like DNA-binding domain superfamily/Winged helix DNA-binding domain"/>
    <property type="match status" value="2"/>
</dbReference>
<sequence>MAPLDFGILGPLQLTWDGVPVPLPGRTLPRLFAVLLLEPGTVVPLHRLVDAVWGEDPPATAKRQIQNTVATARGLLLRSGTSELETVGDGYRLRVRPEQLDALRFQRAARIAREQVAASEPEAALTSLREALDLWRGPALAGLTGRFIEAGALRWDEERAAAEEARAELELELGTGVSVVADLRRVLDRHPYRQHAAELLMTALYREDRPAEALDAFEAIRRQLADELGIDPGQRLKELHTAILRDDPELQAPAKAPPAAGRPALPAPAQLPADSVHFTGRSGQLKALDALLGPGPQVAVLSGIGGSGKTTLALHWAHRVREQFPDGQLYVNLRGFDRAAPLTPLDALAGFLRALGVPTEAIPSDADEASALLRSRLADTRTLVILDNARNSQQVIPLLPATAGCVAVVTSRSRLPDLAALRDVRQVTVGALDGDESVRLLESLVGPERVAREPEAAQRIAQLCAGLPLALRIVGTNLDGQHLSLAETATALEGRDRLAHLAVEGDPTMTVAAAFDLSYQALEPEEELLYLNLACVPGTDFSKDLACALVTWEPASAERLLANLVAAHRVEEYRPGRYRFHDLVREYARQKAEAAFDPAAIQRLREQVVEWYAKGTAALPVEEYRNIVAAFLEWNGHPTVSRLLTRLVAFADAGYREESTDSPYELPELAKVAQLAIETGVESAEPMDAVRAYALADAVAYASGEMHQSKVFAEKTLENLRRTPHGDATGKARNDLATTLIQLGRYREAVSLLREAVVAAEHSGKRYVQVEVLTSLGTVLRHMGIFAEAEALLLKARELDASGPDGPTTVYPLLTLTGLYVDLGRISAADELCREIGEMLRGHPSQYYRARLYFRQSAVHSADGDLPRAEAALLRGLELVEQVSSWRHQLLYTYALAELYLETGQFDAAREAIVKVEHLGRYETSETLAVKARVLCRLFAADGRMRAAVKYGRQAVDVFAAMPDPLRQARSLGALADAYAAAGDEEEAEIHRAQAASLYSALNLDPRPIGSRSFQRAASRGRAADAAFPAGGPRGGGHADGVVFLGDGGRREEALAAYRRVLEALGLEIAETDPPRFGSFFQRFRIAVWGNHRQVRAVDLAAAVDASTGTAGRGPQVDPGLVEAVSRLIESLRHEQEAVIQIDAILIVKHANRITQRILTPQEQALLQEHWTGVDLPGDIGGVLRACGINPLVLPEEAEPQAKGRHRRD</sequence>
<dbReference type="PANTHER" id="PTHR35807:SF1">
    <property type="entry name" value="TRANSCRIPTIONAL REGULATOR REDD"/>
    <property type="match status" value="1"/>
</dbReference>
<dbReference type="GO" id="GO:0043531">
    <property type="term" value="F:ADP binding"/>
    <property type="evidence" value="ECO:0007669"/>
    <property type="project" value="InterPro"/>
</dbReference>
<dbReference type="SMART" id="SM00028">
    <property type="entry name" value="TPR"/>
    <property type="match status" value="6"/>
</dbReference>
<dbReference type="SUPFAM" id="SSF46894">
    <property type="entry name" value="C-terminal effector domain of the bipartite response regulators"/>
    <property type="match status" value="1"/>
</dbReference>
<dbReference type="Pfam" id="PF03704">
    <property type="entry name" value="BTAD"/>
    <property type="match status" value="1"/>
</dbReference>
<dbReference type="PANTHER" id="PTHR35807">
    <property type="entry name" value="TRANSCRIPTIONAL REGULATOR REDD-RELATED"/>
    <property type="match status" value="1"/>
</dbReference>
<gene>
    <name evidence="5" type="ORF">EIW28_05405</name>
</gene>
<reference evidence="5 6" key="1">
    <citation type="submission" date="2018-12" db="EMBL/GenBank/DDBJ databases">
        <title>Glycomyces sp. YIM 121974 draft genome.</title>
        <authorList>
            <person name="Li Q."/>
        </authorList>
    </citation>
    <scope>NUCLEOTIDE SEQUENCE [LARGE SCALE GENOMIC DNA]</scope>
    <source>
        <strain evidence="5 6">YIM 121974</strain>
    </source>
</reference>
<dbReference type="InterPro" id="IPR051677">
    <property type="entry name" value="AfsR-DnrI-RedD_regulator"/>
</dbReference>
<dbReference type="GO" id="GO:0003677">
    <property type="term" value="F:DNA binding"/>
    <property type="evidence" value="ECO:0007669"/>
    <property type="project" value="InterPro"/>
</dbReference>
<dbReference type="InterPro" id="IPR027417">
    <property type="entry name" value="P-loop_NTPase"/>
</dbReference>
<dbReference type="InterPro" id="IPR002182">
    <property type="entry name" value="NB-ARC"/>
</dbReference>
<feature type="domain" description="Bacterial transcriptional activator" evidence="4">
    <location>
        <begin position="100"/>
        <end position="244"/>
    </location>
</feature>
<dbReference type="InterPro" id="IPR011990">
    <property type="entry name" value="TPR-like_helical_dom_sf"/>
</dbReference>
<dbReference type="SUPFAM" id="SSF52540">
    <property type="entry name" value="P-loop containing nucleoside triphosphate hydrolases"/>
    <property type="match status" value="1"/>
</dbReference>
<organism evidence="5 6">
    <name type="scientific">Glycomyces terrestris</name>
    <dbReference type="NCBI Taxonomy" id="2493553"/>
    <lineage>
        <taxon>Bacteria</taxon>
        <taxon>Bacillati</taxon>
        <taxon>Actinomycetota</taxon>
        <taxon>Actinomycetes</taxon>
        <taxon>Glycomycetales</taxon>
        <taxon>Glycomycetaceae</taxon>
        <taxon>Glycomyces</taxon>
    </lineage>
</organism>
<dbReference type="InterPro" id="IPR016032">
    <property type="entry name" value="Sig_transdc_resp-reg_C-effctor"/>
</dbReference>
<dbReference type="InterPro" id="IPR005158">
    <property type="entry name" value="BTAD"/>
</dbReference>
<dbReference type="GO" id="GO:0006355">
    <property type="term" value="P:regulation of DNA-templated transcription"/>
    <property type="evidence" value="ECO:0007669"/>
    <property type="project" value="InterPro"/>
</dbReference>
<dbReference type="InterPro" id="IPR042197">
    <property type="entry name" value="Apaf_helical"/>
</dbReference>
<dbReference type="Pfam" id="PF00931">
    <property type="entry name" value="NB-ARC"/>
    <property type="match status" value="1"/>
</dbReference>
<proteinExistence type="predicted"/>
<protein>
    <recommendedName>
        <fullName evidence="4">Bacterial transcriptional activator domain-containing protein</fullName>
    </recommendedName>
</protein>
<accession>A0A426V5J6</accession>
<dbReference type="PRINTS" id="PR00364">
    <property type="entry name" value="DISEASERSIST"/>
</dbReference>
<keyword evidence="6" id="KW-1185">Reference proteome</keyword>
<dbReference type="EMBL" id="RSEB01000001">
    <property type="protein sequence ID" value="RRS02163.1"/>
    <property type="molecule type" value="Genomic_DNA"/>
</dbReference>
<evidence type="ECO:0000313" key="6">
    <source>
        <dbReference type="Proteomes" id="UP000277256"/>
    </source>
</evidence>
<dbReference type="SMART" id="SM01043">
    <property type="entry name" value="BTAD"/>
    <property type="match status" value="1"/>
</dbReference>
<keyword evidence="2" id="KW-0805">Transcription regulation</keyword>
<evidence type="ECO:0000256" key="1">
    <source>
        <dbReference type="ARBA" id="ARBA00022737"/>
    </source>
</evidence>
<evidence type="ECO:0000259" key="4">
    <source>
        <dbReference type="SMART" id="SM01043"/>
    </source>
</evidence>
<dbReference type="Proteomes" id="UP000277256">
    <property type="component" value="Unassembled WGS sequence"/>
</dbReference>
<dbReference type="SUPFAM" id="SSF48452">
    <property type="entry name" value="TPR-like"/>
    <property type="match status" value="3"/>
</dbReference>
<evidence type="ECO:0000256" key="3">
    <source>
        <dbReference type="ARBA" id="ARBA00023163"/>
    </source>
</evidence>